<evidence type="ECO:0000313" key="2">
    <source>
        <dbReference type="Proteomes" id="UP000886520"/>
    </source>
</evidence>
<proteinExistence type="predicted"/>
<dbReference type="AlphaFoldDB" id="A0A9D4Z751"/>
<protein>
    <submittedName>
        <fullName evidence="1">Uncharacterized protein</fullName>
    </submittedName>
</protein>
<keyword evidence="2" id="KW-1185">Reference proteome</keyword>
<gene>
    <name evidence="1" type="ORF">GOP47_0021629</name>
</gene>
<dbReference type="EMBL" id="JABFUD020000021">
    <property type="protein sequence ID" value="KAI5063082.1"/>
    <property type="molecule type" value="Genomic_DNA"/>
</dbReference>
<dbReference type="OrthoDB" id="1922820at2759"/>
<comment type="caution">
    <text evidence="1">The sequence shown here is derived from an EMBL/GenBank/DDBJ whole genome shotgun (WGS) entry which is preliminary data.</text>
</comment>
<sequence>MWNDDATDAYLPFMYESISEKWTVRNTISARLSFSTSRSVVRHPDILKCVDSNAGSLLSYDMTNNVGHTMHLQHLPSFINEEDPKTNLWRRLPQIAVCEGMLYLVARCLGEEAPECKLGQLPIVQHSSVGVWTMCDNSDAWDFITCIPLDLLETMVMGSDGTDFIIASNGCSKLFFVLKGSAHMLSYDSNLRTWTLLPGCPADYNLYPLHQSAFYEPLVWLSAL</sequence>
<name>A0A9D4Z751_ADICA</name>
<accession>A0A9D4Z751</accession>
<organism evidence="1 2">
    <name type="scientific">Adiantum capillus-veneris</name>
    <name type="common">Maidenhair fern</name>
    <dbReference type="NCBI Taxonomy" id="13818"/>
    <lineage>
        <taxon>Eukaryota</taxon>
        <taxon>Viridiplantae</taxon>
        <taxon>Streptophyta</taxon>
        <taxon>Embryophyta</taxon>
        <taxon>Tracheophyta</taxon>
        <taxon>Polypodiopsida</taxon>
        <taxon>Polypodiidae</taxon>
        <taxon>Polypodiales</taxon>
        <taxon>Pteridineae</taxon>
        <taxon>Pteridaceae</taxon>
        <taxon>Vittarioideae</taxon>
        <taxon>Adiantum</taxon>
    </lineage>
</organism>
<dbReference type="Proteomes" id="UP000886520">
    <property type="component" value="Chromosome 21"/>
</dbReference>
<reference evidence="1" key="1">
    <citation type="submission" date="2021-01" db="EMBL/GenBank/DDBJ databases">
        <title>Adiantum capillus-veneris genome.</title>
        <authorList>
            <person name="Fang Y."/>
            <person name="Liao Q."/>
        </authorList>
    </citation>
    <scope>NUCLEOTIDE SEQUENCE</scope>
    <source>
        <strain evidence="1">H3</strain>
        <tissue evidence="1">Leaf</tissue>
    </source>
</reference>
<evidence type="ECO:0000313" key="1">
    <source>
        <dbReference type="EMBL" id="KAI5063082.1"/>
    </source>
</evidence>